<keyword evidence="2" id="KW-1185">Reference proteome</keyword>
<sequence>MHGFSCFNQIAQKSSPIDPRSGFNSINKTFHSLRPPLDLPEEDTPLSAAEYAFSLRLKSPLPHDSVALINLITGHRIFYSEFTTRTKSLAAYLQKVTKLSKNDTAFILSPNSLQIPILYFSLLSLGVIISPANSPESEISNQVKISKPVIAFATSSTVHKLPTLEHQPILTDSPEFESMMVSSEYEFEQR</sequence>
<dbReference type="EMBL" id="CM047897">
    <property type="protein sequence ID" value="KAJ0111889.1"/>
    <property type="molecule type" value="Genomic_DNA"/>
</dbReference>
<comment type="caution">
    <text evidence="1">The sequence shown here is derived from an EMBL/GenBank/DDBJ whole genome shotgun (WGS) entry which is preliminary data.</text>
</comment>
<accession>A0ACC1C8C2</accession>
<reference evidence="2" key="1">
    <citation type="journal article" date="2023" name="G3 (Bethesda)">
        <title>Genome assembly and association tests identify interacting loci associated with vigor, precocity, and sex in interspecific pistachio rootstocks.</title>
        <authorList>
            <person name="Palmer W."/>
            <person name="Jacygrad E."/>
            <person name="Sagayaradj S."/>
            <person name="Cavanaugh K."/>
            <person name="Han R."/>
            <person name="Bertier L."/>
            <person name="Beede B."/>
            <person name="Kafkas S."/>
            <person name="Golino D."/>
            <person name="Preece J."/>
            <person name="Michelmore R."/>
        </authorList>
    </citation>
    <scope>NUCLEOTIDE SEQUENCE [LARGE SCALE GENOMIC DNA]</scope>
</reference>
<name>A0ACC1C8C2_9ROSI</name>
<organism evidence="1 2">
    <name type="scientific">Pistacia atlantica</name>
    <dbReference type="NCBI Taxonomy" id="434234"/>
    <lineage>
        <taxon>Eukaryota</taxon>
        <taxon>Viridiplantae</taxon>
        <taxon>Streptophyta</taxon>
        <taxon>Embryophyta</taxon>
        <taxon>Tracheophyta</taxon>
        <taxon>Spermatophyta</taxon>
        <taxon>Magnoliopsida</taxon>
        <taxon>eudicotyledons</taxon>
        <taxon>Gunneridae</taxon>
        <taxon>Pentapetalae</taxon>
        <taxon>rosids</taxon>
        <taxon>malvids</taxon>
        <taxon>Sapindales</taxon>
        <taxon>Anacardiaceae</taxon>
        <taxon>Pistacia</taxon>
    </lineage>
</organism>
<protein>
    <submittedName>
        <fullName evidence="1">Uncharacterized protein</fullName>
    </submittedName>
</protein>
<proteinExistence type="predicted"/>
<dbReference type="Proteomes" id="UP001164250">
    <property type="component" value="Chromosome 1"/>
</dbReference>
<evidence type="ECO:0000313" key="2">
    <source>
        <dbReference type="Proteomes" id="UP001164250"/>
    </source>
</evidence>
<evidence type="ECO:0000313" key="1">
    <source>
        <dbReference type="EMBL" id="KAJ0111889.1"/>
    </source>
</evidence>
<gene>
    <name evidence="1" type="ORF">Patl1_02969</name>
</gene>